<dbReference type="SUPFAM" id="SSF103481">
    <property type="entry name" value="Multidrug resistance efflux transporter EmrE"/>
    <property type="match status" value="2"/>
</dbReference>
<protein>
    <submittedName>
        <fullName evidence="8">DMT family transporter</fullName>
    </submittedName>
</protein>
<feature type="transmembrane region" description="Helical" evidence="6">
    <location>
        <begin position="20"/>
        <end position="40"/>
    </location>
</feature>
<proteinExistence type="inferred from homology"/>
<feature type="transmembrane region" description="Helical" evidence="6">
    <location>
        <begin position="82"/>
        <end position="102"/>
    </location>
</feature>
<evidence type="ECO:0000256" key="2">
    <source>
        <dbReference type="ARBA" id="ARBA00009853"/>
    </source>
</evidence>
<dbReference type="OrthoDB" id="7165334at2"/>
<feature type="transmembrane region" description="Helical" evidence="6">
    <location>
        <begin position="108"/>
        <end position="127"/>
    </location>
</feature>
<dbReference type="EMBL" id="VHLH01000008">
    <property type="protein sequence ID" value="TPW29859.1"/>
    <property type="molecule type" value="Genomic_DNA"/>
</dbReference>
<evidence type="ECO:0000256" key="5">
    <source>
        <dbReference type="ARBA" id="ARBA00023136"/>
    </source>
</evidence>
<keyword evidence="3 6" id="KW-0812">Transmembrane</keyword>
<sequence>MSRASTQVWFRSLSGNARGALFMVVAASLYSVMAALIKFAGQGLPVIQILLVRQVVMTIIVAPAVVRSFPGSLATRNPGLQFLRVVAAIVAMVCGFGALVHLPLANATAIAFSKSFFTTIFAIVLLGEVVGWRRWMAVVVGFAGVIVMAHPGTGEFSVYSVLAVVGALAAGFVMVIIRYMARTDTPLTILTYQAIFLGLAVAGPAIYYWQPPTPSEWFALVGVGAVGYVSQMANIMAYKEGEASVMAIFDYLRLIFAVLLGFYAFGEVPDLFTGIGAVIVVGSALYTVHRDTRRKAAIAGEAKA</sequence>
<accession>A0A506UB67</accession>
<feature type="domain" description="EamA" evidence="7">
    <location>
        <begin position="18"/>
        <end position="148"/>
    </location>
</feature>
<evidence type="ECO:0000259" key="7">
    <source>
        <dbReference type="Pfam" id="PF00892"/>
    </source>
</evidence>
<dbReference type="AlphaFoldDB" id="A0A506UB67"/>
<evidence type="ECO:0000256" key="4">
    <source>
        <dbReference type="ARBA" id="ARBA00022989"/>
    </source>
</evidence>
<gene>
    <name evidence="8" type="ORF">FJU11_06180</name>
</gene>
<reference evidence="8 9" key="1">
    <citation type="submission" date="2019-06" db="EMBL/GenBank/DDBJ databases">
        <authorList>
            <person name="Li M."/>
        </authorList>
    </citation>
    <scope>NUCLEOTIDE SEQUENCE [LARGE SCALE GENOMIC DNA]</scope>
    <source>
        <strain evidence="8 9">BGMRC6574</strain>
    </source>
</reference>
<feature type="transmembrane region" description="Helical" evidence="6">
    <location>
        <begin position="134"/>
        <end position="150"/>
    </location>
</feature>
<evidence type="ECO:0000256" key="1">
    <source>
        <dbReference type="ARBA" id="ARBA00004141"/>
    </source>
</evidence>
<feature type="transmembrane region" description="Helical" evidence="6">
    <location>
        <begin position="271"/>
        <end position="288"/>
    </location>
</feature>
<keyword evidence="5 6" id="KW-0472">Membrane</keyword>
<dbReference type="RefSeq" id="WP_141166168.1">
    <property type="nucleotide sequence ID" value="NZ_VHLH01000008.1"/>
</dbReference>
<dbReference type="Proteomes" id="UP000320314">
    <property type="component" value="Unassembled WGS sequence"/>
</dbReference>
<comment type="similarity">
    <text evidence="2">Belongs to the drug/metabolite transporter (DMT) superfamily. 10 TMS drug/metabolite exporter (DME) (TC 2.A.7.3) family.</text>
</comment>
<evidence type="ECO:0000313" key="9">
    <source>
        <dbReference type="Proteomes" id="UP000320314"/>
    </source>
</evidence>
<name>A0A506UB67_9HYPH</name>
<comment type="subcellular location">
    <subcellularLocation>
        <location evidence="1">Membrane</location>
        <topology evidence="1">Multi-pass membrane protein</topology>
    </subcellularLocation>
</comment>
<evidence type="ECO:0000256" key="6">
    <source>
        <dbReference type="SAM" id="Phobius"/>
    </source>
</evidence>
<dbReference type="Pfam" id="PF00892">
    <property type="entry name" value="EamA"/>
    <property type="match status" value="2"/>
</dbReference>
<evidence type="ECO:0000313" key="8">
    <source>
        <dbReference type="EMBL" id="TPW29859.1"/>
    </source>
</evidence>
<keyword evidence="4 6" id="KW-1133">Transmembrane helix</keyword>
<feature type="transmembrane region" description="Helical" evidence="6">
    <location>
        <begin position="245"/>
        <end position="265"/>
    </location>
</feature>
<feature type="transmembrane region" description="Helical" evidence="6">
    <location>
        <begin position="189"/>
        <end position="209"/>
    </location>
</feature>
<comment type="caution">
    <text evidence="8">The sequence shown here is derived from an EMBL/GenBank/DDBJ whole genome shotgun (WGS) entry which is preliminary data.</text>
</comment>
<dbReference type="InterPro" id="IPR037185">
    <property type="entry name" value="EmrE-like"/>
</dbReference>
<dbReference type="GO" id="GO:0016020">
    <property type="term" value="C:membrane"/>
    <property type="evidence" value="ECO:0007669"/>
    <property type="project" value="UniProtKB-SubCell"/>
</dbReference>
<dbReference type="PANTHER" id="PTHR22911">
    <property type="entry name" value="ACYL-MALONYL CONDENSING ENZYME-RELATED"/>
    <property type="match status" value="1"/>
</dbReference>
<dbReference type="PANTHER" id="PTHR22911:SF6">
    <property type="entry name" value="SOLUTE CARRIER FAMILY 35 MEMBER G1"/>
    <property type="match status" value="1"/>
</dbReference>
<feature type="transmembrane region" description="Helical" evidence="6">
    <location>
        <begin position="156"/>
        <end position="177"/>
    </location>
</feature>
<dbReference type="InterPro" id="IPR000620">
    <property type="entry name" value="EamA_dom"/>
</dbReference>
<keyword evidence="9" id="KW-1185">Reference proteome</keyword>
<feature type="transmembrane region" description="Helical" evidence="6">
    <location>
        <begin position="215"/>
        <end position="233"/>
    </location>
</feature>
<evidence type="ECO:0000256" key="3">
    <source>
        <dbReference type="ARBA" id="ARBA00022692"/>
    </source>
</evidence>
<feature type="transmembrane region" description="Helical" evidence="6">
    <location>
        <begin position="46"/>
        <end position="70"/>
    </location>
</feature>
<feature type="domain" description="EamA" evidence="7">
    <location>
        <begin position="161"/>
        <end position="286"/>
    </location>
</feature>
<organism evidence="8 9">
    <name type="scientific">Pararhizobium mangrovi</name>
    <dbReference type="NCBI Taxonomy" id="2590452"/>
    <lineage>
        <taxon>Bacteria</taxon>
        <taxon>Pseudomonadati</taxon>
        <taxon>Pseudomonadota</taxon>
        <taxon>Alphaproteobacteria</taxon>
        <taxon>Hyphomicrobiales</taxon>
        <taxon>Rhizobiaceae</taxon>
        <taxon>Rhizobium/Agrobacterium group</taxon>
        <taxon>Pararhizobium</taxon>
    </lineage>
</organism>